<dbReference type="Proteomes" id="UP000036987">
    <property type="component" value="Unassembled WGS sequence"/>
</dbReference>
<dbReference type="AlphaFoldDB" id="A0A0K9PZW7"/>
<keyword evidence="2" id="KW-1185">Reference proteome</keyword>
<dbReference type="OrthoDB" id="6358435at2759"/>
<protein>
    <submittedName>
        <fullName evidence="1">Uncharacterized protein</fullName>
    </submittedName>
</protein>
<dbReference type="OMA" id="TIHTHEY"/>
<dbReference type="GO" id="GO:0005634">
    <property type="term" value="C:nucleus"/>
    <property type="evidence" value="ECO:0000318"/>
    <property type="project" value="GO_Central"/>
</dbReference>
<gene>
    <name evidence="1" type="ORF">ZOSMA_141G00170</name>
</gene>
<name>A0A0K9PZW7_ZOSMR</name>
<dbReference type="InterPro" id="IPR023241">
    <property type="entry name" value="FAM175_plant"/>
</dbReference>
<dbReference type="PRINTS" id="PR02054">
    <property type="entry name" value="FAM175PLANT"/>
</dbReference>
<comment type="caution">
    <text evidence="1">The sequence shown here is derived from an EMBL/GenBank/DDBJ whole genome shotgun (WGS) entry which is preliminary data.</text>
</comment>
<dbReference type="GO" id="GO:0031593">
    <property type="term" value="F:polyubiquitin modification-dependent protein binding"/>
    <property type="evidence" value="ECO:0000318"/>
    <property type="project" value="GO_Central"/>
</dbReference>
<dbReference type="InterPro" id="IPR023238">
    <property type="entry name" value="FAM175"/>
</dbReference>
<accession>A0A0K9PZW7</accession>
<dbReference type="PRINTS" id="PR02051">
    <property type="entry name" value="PROTEINF175"/>
</dbReference>
<evidence type="ECO:0000313" key="2">
    <source>
        <dbReference type="Proteomes" id="UP000036987"/>
    </source>
</evidence>
<dbReference type="PANTHER" id="PTHR31728:SF5">
    <property type="entry name" value="OS07G0540200 PROTEIN"/>
    <property type="match status" value="1"/>
</dbReference>
<dbReference type="PANTHER" id="PTHR31728">
    <property type="entry name" value="ABRAXAS FAMILY MEMBER"/>
    <property type="match status" value="1"/>
</dbReference>
<proteinExistence type="predicted"/>
<organism evidence="1 2">
    <name type="scientific">Zostera marina</name>
    <name type="common">Eelgrass</name>
    <dbReference type="NCBI Taxonomy" id="29655"/>
    <lineage>
        <taxon>Eukaryota</taxon>
        <taxon>Viridiplantae</taxon>
        <taxon>Streptophyta</taxon>
        <taxon>Embryophyta</taxon>
        <taxon>Tracheophyta</taxon>
        <taxon>Spermatophyta</taxon>
        <taxon>Magnoliopsida</taxon>
        <taxon>Liliopsida</taxon>
        <taxon>Zosteraceae</taxon>
        <taxon>Zostera</taxon>
    </lineage>
</organism>
<dbReference type="Pfam" id="PF21125">
    <property type="entry name" value="MPN_2A_DUB_like"/>
    <property type="match status" value="1"/>
</dbReference>
<evidence type="ECO:0000313" key="1">
    <source>
        <dbReference type="EMBL" id="KMZ73745.1"/>
    </source>
</evidence>
<reference evidence="2" key="1">
    <citation type="journal article" date="2016" name="Nature">
        <title>The genome of the seagrass Zostera marina reveals angiosperm adaptation to the sea.</title>
        <authorList>
            <person name="Olsen J.L."/>
            <person name="Rouze P."/>
            <person name="Verhelst B."/>
            <person name="Lin Y.-C."/>
            <person name="Bayer T."/>
            <person name="Collen J."/>
            <person name="Dattolo E."/>
            <person name="De Paoli E."/>
            <person name="Dittami S."/>
            <person name="Maumus F."/>
            <person name="Michel G."/>
            <person name="Kersting A."/>
            <person name="Lauritano C."/>
            <person name="Lohaus R."/>
            <person name="Toepel M."/>
            <person name="Tonon T."/>
            <person name="Vanneste K."/>
            <person name="Amirebrahimi M."/>
            <person name="Brakel J."/>
            <person name="Bostroem C."/>
            <person name="Chovatia M."/>
            <person name="Grimwood J."/>
            <person name="Jenkins J.W."/>
            <person name="Jueterbock A."/>
            <person name="Mraz A."/>
            <person name="Stam W.T."/>
            <person name="Tice H."/>
            <person name="Bornberg-Bauer E."/>
            <person name="Green P.J."/>
            <person name="Pearson G.A."/>
            <person name="Procaccini G."/>
            <person name="Duarte C.M."/>
            <person name="Schmutz J."/>
            <person name="Reusch T.B.H."/>
            <person name="Van de Peer Y."/>
        </authorList>
    </citation>
    <scope>NUCLEOTIDE SEQUENCE [LARGE SCALE GENOMIC DNA]</scope>
    <source>
        <strain evidence="2">cv. Finnish</strain>
    </source>
</reference>
<sequence length="309" mass="33729">MDTDLPNQPIEKLSISGPTLSSILQSFSSSHGDIEGLLFGHVIHLPPPDLHDDMDCSYTTSAPSPNPIAVIITGHICFSSISSFYDPLGRIDSATLTRILEGANLPSNSTIIGWLFGRRSAPLRPSMRELSVTLSLSRSLKTLETNNQRSHQSSAFHPPFLFLLLSSSSTPNHAIHTHEYRAFELKKKTLVPRSMSLINVGPAFREQYASFAAESAFPLIEGVEGDVKSLIGIKKNQMLDRIAEGFGLDRLRKMAGSGASQYTTELEALYTTMLGNLKSLARSVEISSANVASQEIQNLKLRSKFAGLD</sequence>
<dbReference type="EMBL" id="LFYR01000537">
    <property type="protein sequence ID" value="KMZ73745.1"/>
    <property type="molecule type" value="Genomic_DNA"/>
</dbReference>